<reference evidence="2 3" key="1">
    <citation type="submission" date="2017-06" db="EMBL/GenBank/DDBJ databases">
        <authorList>
            <consortium name="Pathogen Informatics"/>
        </authorList>
    </citation>
    <scope>NUCLEOTIDE SEQUENCE [LARGE SCALE GENOMIC DNA]</scope>
    <source>
        <strain evidence="2 3">NCTC12947</strain>
    </source>
</reference>
<evidence type="ECO:0000256" key="1">
    <source>
        <dbReference type="SAM" id="MobiDB-lite"/>
    </source>
</evidence>
<dbReference type="Proteomes" id="UP000215539">
    <property type="component" value="Chromosome 1"/>
</dbReference>
<feature type="region of interest" description="Disordered" evidence="1">
    <location>
        <begin position="239"/>
        <end position="265"/>
    </location>
</feature>
<dbReference type="EMBL" id="LT906449">
    <property type="protein sequence ID" value="SNV14875.1"/>
    <property type="molecule type" value="Genomic_DNA"/>
</dbReference>
<evidence type="ECO:0008006" key="4">
    <source>
        <dbReference type="Google" id="ProtNLM"/>
    </source>
</evidence>
<evidence type="ECO:0000313" key="3">
    <source>
        <dbReference type="Proteomes" id="UP000215539"/>
    </source>
</evidence>
<dbReference type="InterPro" id="IPR046228">
    <property type="entry name" value="DUF6261"/>
</dbReference>
<dbReference type="AlphaFoldDB" id="A0AAX2H0I9"/>
<gene>
    <name evidence="2" type="ORF">SAMEA44541418_01940</name>
</gene>
<dbReference type="Pfam" id="PF19775">
    <property type="entry name" value="DUF6261"/>
    <property type="match status" value="1"/>
</dbReference>
<sequence length="265" mass="30719">MTNLKLTKLHMSRLHHTELGQLIIRFIEDFEALGKDASQDEDFKKSFDSLKEQIAVYKLALNQIRGREETKKIASYDKERDVAFQALKNLINVYKTSTDPEEKDAYEQLATVLNTYKDLTSQVYEKETLNVVTLVEKLRSKEYASSVKLFNLKKFIDKLDAANTQFNKVFSSRSQKDVQKTTYEILPLKKKLIDDYQTLALYVYASAQLKKTPFYTEILAIINNGRKYFDTIITIRRKKKKNGEGDDDKDNTGEMPQTPPEETTI</sequence>
<name>A0AAX2H0I9_9FLAO</name>
<protein>
    <recommendedName>
        <fullName evidence="4">Hemagglutinin</fullName>
    </recommendedName>
</protein>
<evidence type="ECO:0000313" key="2">
    <source>
        <dbReference type="EMBL" id="SNV14875.1"/>
    </source>
</evidence>
<proteinExistence type="predicted"/>
<accession>A0AAX2H0I9</accession>
<organism evidence="2 3">
    <name type="scientific">Capnocytophaga haemolytica</name>
    <dbReference type="NCBI Taxonomy" id="45243"/>
    <lineage>
        <taxon>Bacteria</taxon>
        <taxon>Pseudomonadati</taxon>
        <taxon>Bacteroidota</taxon>
        <taxon>Flavobacteriia</taxon>
        <taxon>Flavobacteriales</taxon>
        <taxon>Flavobacteriaceae</taxon>
        <taxon>Capnocytophaga</taxon>
    </lineage>
</organism>